<protein>
    <submittedName>
        <fullName evidence="3">Phage (Mu-like) virion head morphogenesis protein</fullName>
    </submittedName>
</protein>
<gene>
    <name evidence="3" type="ORF">TO73_1183</name>
</gene>
<evidence type="ECO:0000259" key="2">
    <source>
        <dbReference type="Pfam" id="PF04233"/>
    </source>
</evidence>
<organism evidence="3 4">
    <name type="scientific">Thermus aquaticus (strain ATCC BAA-2747 / Y51MC23)</name>
    <dbReference type="NCBI Taxonomy" id="498848"/>
    <lineage>
        <taxon>Bacteria</taxon>
        <taxon>Thermotogati</taxon>
        <taxon>Deinococcota</taxon>
        <taxon>Deinococci</taxon>
        <taxon>Thermales</taxon>
        <taxon>Thermaceae</taxon>
        <taxon>Thermus</taxon>
    </lineage>
</organism>
<feature type="domain" description="Phage head morphogenesis" evidence="2">
    <location>
        <begin position="54"/>
        <end position="167"/>
    </location>
</feature>
<dbReference type="EMBL" id="CP010822">
    <property type="protein sequence ID" value="ALJ91027.1"/>
    <property type="molecule type" value="Genomic_DNA"/>
</dbReference>
<dbReference type="RefSeq" id="WP_003048483.1">
    <property type="nucleotide sequence ID" value="NZ_CP010822.1"/>
</dbReference>
<accession>A0ABM5VLL7</accession>
<sequence length="389" mass="43978">MAWTVEPDPLQPEEALAWFRARLPLPDPEFRALREEARRRAFWVSGLAALDMVQEVMDALEAALREGTTFGDFQKALSERVKSAWGEGSRHRLEAVFRTNLQLAYGAGRWKEAVSTRELRPYWGLSVVLDGRTSEVCRPLAGVVLPADDPFWRTHIPPLHYNCRTVLVTYAREEGERRAWREPPAHEPQPGFGRPPTEDEWSPDPKDYHPELWGAYLRALGRGMPEADRYLAGLLATRQPRATDWMLAAGRVAVAGFPEREERVKDPRVRSLLGPMAQRIVQKLTKHAVIDEQFRPNLTPEEYLEALRSAAVHPEAAFVVHAPPRGPALLVIAPSEAAGDALGPNALPWLVVVYDLRHGTLVTGYQASSLEEVTLWDNHLWLRKNPRLF</sequence>
<dbReference type="Proteomes" id="UP000058660">
    <property type="component" value="Chromosome"/>
</dbReference>
<dbReference type="NCBIfam" id="TIGR01641">
    <property type="entry name" value="phageSPP1_gp7"/>
    <property type="match status" value="1"/>
</dbReference>
<keyword evidence="4" id="KW-1185">Reference proteome</keyword>
<reference evidence="4" key="1">
    <citation type="journal article" date="2015" name="PLoS ONE">
        <title>Complete Genome Sequence of Thermus aquaticus Y51MC23.</title>
        <authorList>
            <person name="Brumm P.J."/>
            <person name="Monsma S."/>
            <person name="Keough B."/>
            <person name="Jasinovica S."/>
            <person name="Ferguson E."/>
            <person name="Schoenfeld T."/>
            <person name="Lodes M."/>
            <person name="Mead D.A."/>
        </authorList>
    </citation>
    <scope>NUCLEOTIDE SEQUENCE [LARGE SCALE GENOMIC DNA]</scope>
    <source>
        <strain evidence="4">BAA-2747 / Y51MC23</strain>
    </source>
</reference>
<evidence type="ECO:0000313" key="3">
    <source>
        <dbReference type="EMBL" id="ALJ91027.1"/>
    </source>
</evidence>
<dbReference type="InterPro" id="IPR006528">
    <property type="entry name" value="Phage_head_morphogenesis_dom"/>
</dbReference>
<feature type="region of interest" description="Disordered" evidence="1">
    <location>
        <begin position="177"/>
        <end position="205"/>
    </location>
</feature>
<dbReference type="Pfam" id="PF04233">
    <property type="entry name" value="Phage_Mu_F"/>
    <property type="match status" value="1"/>
</dbReference>
<evidence type="ECO:0000313" key="4">
    <source>
        <dbReference type="Proteomes" id="UP000058660"/>
    </source>
</evidence>
<name>A0ABM5VLL7_THEA5</name>
<evidence type="ECO:0000256" key="1">
    <source>
        <dbReference type="SAM" id="MobiDB-lite"/>
    </source>
</evidence>
<proteinExistence type="predicted"/>